<accession>A0AAD4BYY3</accession>
<organism evidence="1 2">
    <name type="scientific">Boletus edulis BED1</name>
    <dbReference type="NCBI Taxonomy" id="1328754"/>
    <lineage>
        <taxon>Eukaryota</taxon>
        <taxon>Fungi</taxon>
        <taxon>Dikarya</taxon>
        <taxon>Basidiomycota</taxon>
        <taxon>Agaricomycotina</taxon>
        <taxon>Agaricomycetes</taxon>
        <taxon>Agaricomycetidae</taxon>
        <taxon>Boletales</taxon>
        <taxon>Boletineae</taxon>
        <taxon>Boletaceae</taxon>
        <taxon>Boletoideae</taxon>
        <taxon>Boletus</taxon>
    </lineage>
</organism>
<gene>
    <name evidence="1" type="ORF">L210DRAFT_826283</name>
</gene>
<keyword evidence="2" id="KW-1185">Reference proteome</keyword>
<dbReference type="Proteomes" id="UP001194468">
    <property type="component" value="Unassembled WGS sequence"/>
</dbReference>
<protein>
    <submittedName>
        <fullName evidence="1">Uncharacterized protein</fullName>
    </submittedName>
</protein>
<comment type="caution">
    <text evidence="1">The sequence shown here is derived from an EMBL/GenBank/DDBJ whole genome shotgun (WGS) entry which is preliminary data.</text>
</comment>
<feature type="non-terminal residue" evidence="1">
    <location>
        <position position="76"/>
    </location>
</feature>
<reference evidence="1" key="2">
    <citation type="journal article" date="2020" name="Nat. Commun.">
        <title>Large-scale genome sequencing of mycorrhizal fungi provides insights into the early evolution of symbiotic traits.</title>
        <authorList>
            <person name="Miyauchi S."/>
            <person name="Kiss E."/>
            <person name="Kuo A."/>
            <person name="Drula E."/>
            <person name="Kohler A."/>
            <person name="Sanchez-Garcia M."/>
            <person name="Morin E."/>
            <person name="Andreopoulos B."/>
            <person name="Barry K.W."/>
            <person name="Bonito G."/>
            <person name="Buee M."/>
            <person name="Carver A."/>
            <person name="Chen C."/>
            <person name="Cichocki N."/>
            <person name="Clum A."/>
            <person name="Culley D."/>
            <person name="Crous P.W."/>
            <person name="Fauchery L."/>
            <person name="Girlanda M."/>
            <person name="Hayes R.D."/>
            <person name="Keri Z."/>
            <person name="LaButti K."/>
            <person name="Lipzen A."/>
            <person name="Lombard V."/>
            <person name="Magnuson J."/>
            <person name="Maillard F."/>
            <person name="Murat C."/>
            <person name="Nolan M."/>
            <person name="Ohm R.A."/>
            <person name="Pangilinan J."/>
            <person name="Pereira M.F."/>
            <person name="Perotto S."/>
            <person name="Peter M."/>
            <person name="Pfister S."/>
            <person name="Riley R."/>
            <person name="Sitrit Y."/>
            <person name="Stielow J.B."/>
            <person name="Szollosi G."/>
            <person name="Zifcakova L."/>
            <person name="Stursova M."/>
            <person name="Spatafora J.W."/>
            <person name="Tedersoo L."/>
            <person name="Vaario L.M."/>
            <person name="Yamada A."/>
            <person name="Yan M."/>
            <person name="Wang P."/>
            <person name="Xu J."/>
            <person name="Bruns T."/>
            <person name="Baldrian P."/>
            <person name="Vilgalys R."/>
            <person name="Dunand C."/>
            <person name="Henrissat B."/>
            <person name="Grigoriev I.V."/>
            <person name="Hibbett D."/>
            <person name="Nagy L.G."/>
            <person name="Martin F.M."/>
        </authorList>
    </citation>
    <scope>NUCLEOTIDE SEQUENCE</scope>
    <source>
        <strain evidence="1">BED1</strain>
    </source>
</reference>
<evidence type="ECO:0000313" key="1">
    <source>
        <dbReference type="EMBL" id="KAF8443900.1"/>
    </source>
</evidence>
<evidence type="ECO:0000313" key="2">
    <source>
        <dbReference type="Proteomes" id="UP001194468"/>
    </source>
</evidence>
<dbReference type="EMBL" id="WHUW01000007">
    <property type="protein sequence ID" value="KAF8443900.1"/>
    <property type="molecule type" value="Genomic_DNA"/>
</dbReference>
<proteinExistence type="predicted"/>
<name>A0AAD4BYY3_BOLED</name>
<reference evidence="1" key="1">
    <citation type="submission" date="2019-10" db="EMBL/GenBank/DDBJ databases">
        <authorList>
            <consortium name="DOE Joint Genome Institute"/>
            <person name="Kuo A."/>
            <person name="Miyauchi S."/>
            <person name="Kiss E."/>
            <person name="Drula E."/>
            <person name="Kohler A."/>
            <person name="Sanchez-Garcia M."/>
            <person name="Andreopoulos B."/>
            <person name="Barry K.W."/>
            <person name="Bonito G."/>
            <person name="Buee M."/>
            <person name="Carver A."/>
            <person name="Chen C."/>
            <person name="Cichocki N."/>
            <person name="Clum A."/>
            <person name="Culley D."/>
            <person name="Crous P.W."/>
            <person name="Fauchery L."/>
            <person name="Girlanda M."/>
            <person name="Hayes R."/>
            <person name="Keri Z."/>
            <person name="LaButti K."/>
            <person name="Lipzen A."/>
            <person name="Lombard V."/>
            <person name="Magnuson J."/>
            <person name="Maillard F."/>
            <person name="Morin E."/>
            <person name="Murat C."/>
            <person name="Nolan M."/>
            <person name="Ohm R."/>
            <person name="Pangilinan J."/>
            <person name="Pereira M."/>
            <person name="Perotto S."/>
            <person name="Peter M."/>
            <person name="Riley R."/>
            <person name="Sitrit Y."/>
            <person name="Stielow B."/>
            <person name="Szollosi G."/>
            <person name="Zifcakova L."/>
            <person name="Stursova M."/>
            <person name="Spatafora J.W."/>
            <person name="Tedersoo L."/>
            <person name="Vaario L.-M."/>
            <person name="Yamada A."/>
            <person name="Yan M."/>
            <person name="Wang P."/>
            <person name="Xu J."/>
            <person name="Bruns T."/>
            <person name="Baldrian P."/>
            <person name="Vilgalys R."/>
            <person name="Henrissat B."/>
            <person name="Grigoriev I.V."/>
            <person name="Hibbett D."/>
            <person name="Nagy L.G."/>
            <person name="Martin F.M."/>
        </authorList>
    </citation>
    <scope>NUCLEOTIDE SEQUENCE</scope>
    <source>
        <strain evidence="1">BED1</strain>
    </source>
</reference>
<sequence>VAPNIFANNRISLITLSTSNPGALSLIEVEYASQGAVVLYETMIEPEYATSYAPNNAPLIYPLEKKGFESNFFDWV</sequence>
<feature type="non-terminal residue" evidence="1">
    <location>
        <position position="1"/>
    </location>
</feature>
<dbReference type="AlphaFoldDB" id="A0AAD4BYY3"/>